<dbReference type="PANTHER" id="PTHR33546:SF1">
    <property type="entry name" value="LARGE, MULTIFUNCTIONAL SECRETED PROTEIN"/>
    <property type="match status" value="1"/>
</dbReference>
<gene>
    <name evidence="6" type="ORF">EI77_00255</name>
</gene>
<comment type="caution">
    <text evidence="6">The sequence shown here is derived from an EMBL/GenBank/DDBJ whole genome shotgun (WGS) entry which is preliminary data.</text>
</comment>
<dbReference type="Gene3D" id="2.120.10.30">
    <property type="entry name" value="TolB, C-terminal domain"/>
    <property type="match status" value="1"/>
</dbReference>
<proteinExistence type="predicted"/>
<dbReference type="InterPro" id="IPR011042">
    <property type="entry name" value="6-blade_b-propeller_TolB-like"/>
</dbReference>
<keyword evidence="7" id="KW-1185">Reference proteome</keyword>
<dbReference type="InterPro" id="IPR013427">
    <property type="entry name" value="Haem-bd_dom_put"/>
</dbReference>
<evidence type="ECO:0000256" key="4">
    <source>
        <dbReference type="PROSITE-ProRule" id="PRU00433"/>
    </source>
</evidence>
<dbReference type="InterPro" id="IPR009056">
    <property type="entry name" value="Cyt_c-like_dom"/>
</dbReference>
<dbReference type="InterPro" id="IPR036909">
    <property type="entry name" value="Cyt_c-like_dom_sf"/>
</dbReference>
<dbReference type="Pfam" id="PF06439">
    <property type="entry name" value="3keto-disac_hyd"/>
    <property type="match status" value="1"/>
</dbReference>
<sequence length="1179" mass="129756">MNDPLITEVPKHFMMRLTSLCILAFGSVLMGADPVTQKINVLDLMRAGAVEYHINPKADFHDPADQVFQLKEAMLHISGRGYGYMVTKESFKDYHLVVEFKWGAKTWGKRVDRARDNGILVHAYGPHGAYGDTWMASIEAQIIEGGIGDILVLSPKLADGTELITSVAAEYELDRDKEKRWKKGAQRQQVLKGRINWEKRDEDWADKINFRGKADPDSPVGDWNRLEVIAKGDTLQYFVNGLLVNEAFDCKPAEGRICIQTEGAEMIVRRYELHPLGQFVEKWNPIQASGGSDVSVRDGQTSALSPEESQKLIQLDGDYEAQLVACEPLVLDPVEVTWDAGGRMYVADMRDYPLGPEPGKPALSRIQMLTDEDGDGRMDKAVTFADHVDHVQGLLPYNGGLIATTRTQILFLKDTDGDGKADINEPLIKGFNPRHSQLQVSAPRWGLDNKVYFNNGLDAKEIYPTAKSDAANVSRYNFCWDPKTGKIEPVSGYGQYGGSFDDFGRHFSCSNRVPVMFAVMPYEAVMRNPYAGIGEGYENIAPAGAETRVYPLKITHTTADAHAGTNTACSGLGVYRGPLMPELKNNIFVPDPTGQLITRYKVETNGASLKATRVGDRTEFFRSSDEWCRPVNMTTGPDGAMYICDIYRRWIDHARFFPEEFVKTHDMRQGENEGRIWRIVKKGQKVAKIEAAPKEIEKLTSWLGHENAWQRETAQRLLVERGESVATGPEKIDDVNRKTFFLILDQPDVSGPPADAVVTMRAEAISSSPEDPWMARAVLSSSSHSAGAVLEKVISLGVLTKTYSPQAMESFRALANASTASGILEDFKLALKTLQTPSETLTWWKPAVLQGFAEGIPKSSGKLGAKTLAAWVAKPPTGLEAAAAEIGALLTKVDVVMSDAKAPLDQRLAVLPLLAQRPWEAARPVLRTLLSEGQPPELQTAALAVLKKYGADKASSLIYELLPMAGPTVRPALVTLLTSNAKTALALFKRMDKGEFSPALVDVETRWRYQRGTGELRDLSVKLFGQPSEDRAAVITSYMASTEMKGDVAKGQQVFSMICITCHKHGNLGVEVGPPLSDVKAKPPEALLSDILDPNRMVEARWCAYTIETLDGRMLSGLISAESADSVTLKMMGGLSENIQRSQIKKMVSTDKSLMPPGLEAAITKEQMADLLAFLRGSP</sequence>
<dbReference type="GO" id="GO:0016787">
    <property type="term" value="F:hydrolase activity"/>
    <property type="evidence" value="ECO:0007669"/>
    <property type="project" value="InterPro"/>
</dbReference>
<dbReference type="InterPro" id="IPR013428">
    <property type="entry name" value="Membrane-bound_put_N"/>
</dbReference>
<dbReference type="Proteomes" id="UP000295662">
    <property type="component" value="Unassembled WGS sequence"/>
</dbReference>
<dbReference type="GO" id="GO:0046872">
    <property type="term" value="F:metal ion binding"/>
    <property type="evidence" value="ECO:0007669"/>
    <property type="project" value="UniProtKB-KW"/>
</dbReference>
<dbReference type="PROSITE" id="PS51007">
    <property type="entry name" value="CYTC"/>
    <property type="match status" value="1"/>
</dbReference>
<dbReference type="Pfam" id="PF23500">
    <property type="entry name" value="DUF7133"/>
    <property type="match status" value="1"/>
</dbReference>
<reference evidence="6 7" key="1">
    <citation type="submission" date="2019-03" db="EMBL/GenBank/DDBJ databases">
        <title>Genomic Encyclopedia of Archaeal and Bacterial Type Strains, Phase II (KMG-II): from individual species to whole genera.</title>
        <authorList>
            <person name="Goeker M."/>
        </authorList>
    </citation>
    <scope>NUCLEOTIDE SEQUENCE [LARGE SCALE GENOMIC DNA]</scope>
    <source>
        <strain evidence="6 7">ATCC 25309</strain>
    </source>
</reference>
<organism evidence="6 7">
    <name type="scientific">Prosthecobacter fusiformis</name>
    <dbReference type="NCBI Taxonomy" id="48464"/>
    <lineage>
        <taxon>Bacteria</taxon>
        <taxon>Pseudomonadati</taxon>
        <taxon>Verrucomicrobiota</taxon>
        <taxon>Verrucomicrobiia</taxon>
        <taxon>Verrucomicrobiales</taxon>
        <taxon>Verrucomicrobiaceae</taxon>
        <taxon>Prosthecobacter</taxon>
    </lineage>
</organism>
<dbReference type="EMBL" id="SOCA01000001">
    <property type="protein sequence ID" value="TDU80953.1"/>
    <property type="molecule type" value="Genomic_DNA"/>
</dbReference>
<dbReference type="Gene3D" id="1.10.760.10">
    <property type="entry name" value="Cytochrome c-like domain"/>
    <property type="match status" value="1"/>
</dbReference>
<dbReference type="InterPro" id="IPR010496">
    <property type="entry name" value="AL/BT2_dom"/>
</dbReference>
<dbReference type="PANTHER" id="PTHR33546">
    <property type="entry name" value="LARGE, MULTIFUNCTIONAL SECRETED PROTEIN-RELATED"/>
    <property type="match status" value="1"/>
</dbReference>
<dbReference type="Gene3D" id="2.60.120.560">
    <property type="entry name" value="Exo-inulinase, domain 1"/>
    <property type="match status" value="1"/>
</dbReference>
<name>A0A4V3FI35_9BACT</name>
<dbReference type="NCBIfam" id="TIGR02604">
    <property type="entry name" value="Piru_Ver_Nterm"/>
    <property type="match status" value="1"/>
</dbReference>
<dbReference type="NCBIfam" id="TIGR02603">
    <property type="entry name" value="CxxCH_TIGR02603"/>
    <property type="match status" value="1"/>
</dbReference>
<dbReference type="GO" id="GO:0020037">
    <property type="term" value="F:heme binding"/>
    <property type="evidence" value="ECO:0007669"/>
    <property type="project" value="InterPro"/>
</dbReference>
<dbReference type="AlphaFoldDB" id="A0A4V3FI35"/>
<dbReference type="Pfam" id="PF00034">
    <property type="entry name" value="Cytochrom_C"/>
    <property type="match status" value="1"/>
</dbReference>
<evidence type="ECO:0000313" key="7">
    <source>
        <dbReference type="Proteomes" id="UP000295662"/>
    </source>
</evidence>
<evidence type="ECO:0000256" key="2">
    <source>
        <dbReference type="ARBA" id="ARBA00022723"/>
    </source>
</evidence>
<dbReference type="SUPFAM" id="SSF46626">
    <property type="entry name" value="Cytochrome c"/>
    <property type="match status" value="1"/>
</dbReference>
<accession>A0A4V3FI35</accession>
<evidence type="ECO:0000313" key="6">
    <source>
        <dbReference type="EMBL" id="TDU80953.1"/>
    </source>
</evidence>
<dbReference type="InterPro" id="IPR055557">
    <property type="entry name" value="DUF7133"/>
</dbReference>
<keyword evidence="3 4" id="KW-0408">Iron</keyword>
<protein>
    <submittedName>
        <fullName evidence="6">Putative membrane-bound dehydrogenase-like protein</fullName>
    </submittedName>
</protein>
<keyword evidence="1 4" id="KW-0349">Heme</keyword>
<feature type="domain" description="Cytochrome c" evidence="5">
    <location>
        <begin position="1046"/>
        <end position="1179"/>
    </location>
</feature>
<dbReference type="GO" id="GO:0009055">
    <property type="term" value="F:electron transfer activity"/>
    <property type="evidence" value="ECO:0007669"/>
    <property type="project" value="InterPro"/>
</dbReference>
<evidence type="ECO:0000256" key="1">
    <source>
        <dbReference type="ARBA" id="ARBA00022617"/>
    </source>
</evidence>
<keyword evidence="2 4" id="KW-0479">Metal-binding</keyword>
<evidence type="ECO:0000256" key="3">
    <source>
        <dbReference type="ARBA" id="ARBA00023004"/>
    </source>
</evidence>
<dbReference type="SUPFAM" id="SSF63829">
    <property type="entry name" value="Calcium-dependent phosphotriesterase"/>
    <property type="match status" value="1"/>
</dbReference>
<evidence type="ECO:0000259" key="5">
    <source>
        <dbReference type="PROSITE" id="PS51007"/>
    </source>
</evidence>